<dbReference type="Pfam" id="PF10124">
    <property type="entry name" value="Mu-like_gpT"/>
    <property type="match status" value="1"/>
</dbReference>
<evidence type="ECO:0000313" key="3">
    <source>
        <dbReference type="Proteomes" id="UP000469724"/>
    </source>
</evidence>
<dbReference type="AlphaFoldDB" id="A0A7K3NMH9"/>
<protein>
    <recommendedName>
        <fullName evidence="1">Bacteriophage Mu GpT domain-containing protein</fullName>
    </recommendedName>
</protein>
<reference evidence="2 3" key="1">
    <citation type="submission" date="2020-02" db="EMBL/GenBank/DDBJ databases">
        <title>Comparative genomics of sulfur disproportionating microorganisms.</title>
        <authorList>
            <person name="Ward L.M."/>
            <person name="Bertran E."/>
            <person name="Johnston D.T."/>
        </authorList>
    </citation>
    <scope>NUCLEOTIDE SEQUENCE [LARGE SCALE GENOMIC DNA]</scope>
    <source>
        <strain evidence="2 3">DSM 3696</strain>
    </source>
</reference>
<gene>
    <name evidence="2" type="ORF">G3N56_11695</name>
</gene>
<dbReference type="RefSeq" id="WP_163302445.1">
    <property type="nucleotide sequence ID" value="NZ_JAAGRQ010000047.1"/>
</dbReference>
<accession>A0A7K3NMH9</accession>
<feature type="domain" description="Bacteriophage Mu GpT" evidence="1">
    <location>
        <begin position="9"/>
        <end position="295"/>
    </location>
</feature>
<dbReference type="Proteomes" id="UP000469724">
    <property type="component" value="Unassembled WGS sequence"/>
</dbReference>
<keyword evidence="3" id="KW-1185">Reference proteome</keyword>
<dbReference type="EMBL" id="JAAGRQ010000047">
    <property type="protein sequence ID" value="NDY57404.1"/>
    <property type="molecule type" value="Genomic_DNA"/>
</dbReference>
<evidence type="ECO:0000313" key="2">
    <source>
        <dbReference type="EMBL" id="NDY57404.1"/>
    </source>
</evidence>
<organism evidence="2 3">
    <name type="scientific">Desulfolutivibrio sulfodismutans</name>
    <dbReference type="NCBI Taxonomy" id="63561"/>
    <lineage>
        <taxon>Bacteria</taxon>
        <taxon>Pseudomonadati</taxon>
        <taxon>Thermodesulfobacteriota</taxon>
        <taxon>Desulfovibrionia</taxon>
        <taxon>Desulfovibrionales</taxon>
        <taxon>Desulfovibrionaceae</taxon>
        <taxon>Desulfolutivibrio</taxon>
    </lineage>
</organism>
<proteinExistence type="predicted"/>
<comment type="caution">
    <text evidence="2">The sequence shown here is derived from an EMBL/GenBank/DDBJ whole genome shotgun (WGS) entry which is preliminary data.</text>
</comment>
<evidence type="ECO:0000259" key="1">
    <source>
        <dbReference type="Pfam" id="PF10124"/>
    </source>
</evidence>
<sequence length="296" mass="32453">MIINQASLAAAYTGFKTLFQNAFAGAPSDFEKIAMVVPSTKAVEVYPWLGKTTGFREWVGDRVIQNLMAHDFSIRNKSFENTVGVDRDDMEDDSLGVYAPMISQLGIDAKQHPDQLVFALLAAGFTTLCYDGQNFFDTDHPVLSGGAEVSVSNHGGGSGTPWFLMDMTRAVKPLIFQKRRDYSFVAMDRPDDESVFTRKLFRYGVDARVNVGLGLWQLAYGSKQTLDADSYAAARTAMSSFKGDNGKPLGIRPTLLVTPPSLEKAALEVLKAERDANGATNVYRDTAQLLVTPWLA</sequence>
<dbReference type="InterPro" id="IPR018774">
    <property type="entry name" value="Phage_Mu_GpT"/>
</dbReference>
<name>A0A7K3NMH9_9BACT</name>